<dbReference type="RefSeq" id="WP_007589937.1">
    <property type="nucleotide sequence ID" value="NZ_AKAU01000213.1"/>
</dbReference>
<dbReference type="InterPro" id="IPR036366">
    <property type="entry name" value="PGBDSf"/>
</dbReference>
<dbReference type="InterPro" id="IPR040840">
    <property type="entry name" value="TcA_TcB_BD"/>
</dbReference>
<evidence type="ECO:0000313" key="6">
    <source>
        <dbReference type="EMBL" id="EIM95999.1"/>
    </source>
</evidence>
<dbReference type="Pfam" id="PF20220">
    <property type="entry name" value="ABC_toxin_N"/>
    <property type="match status" value="1"/>
</dbReference>
<keyword evidence="1" id="KW-0175">Coiled coil</keyword>
<feature type="domain" description="Neuraminidase-like" evidence="3">
    <location>
        <begin position="2006"/>
        <end position="2131"/>
    </location>
</feature>
<dbReference type="EMBL" id="CP026106">
    <property type="protein sequence ID" value="AUT71248.1"/>
    <property type="molecule type" value="Genomic_DNA"/>
</dbReference>
<sequence length="3488" mass="388093">MNKVIAPLKPAMQGPAVADLQNALQALLERGVVLIDDAHGRQQFSLTLQRERAGQTYGSVTRKLVAVFQQERQLVVGAQNEGNVDEPTAVAINSMLRQLGLLSDEPATGGLVCKVSGTVRFADGLPAPRLRVLAFDRDLRSEQALRPSEVGEPTQTDRDGKYEIGYFASQFRAGEKLTADVVVKVLSADGAVLAVSPVLFNAAPAAVVDVTIPAHALKSPTLFERIRDQLAPLLGNVTLAQLEEDREHQDVSFLAGETGLVREDIARFIMAHRLAQPGIQPEFWFALLGGVSFPIGESQNLGERISAIVDFLPTLDANAVNKALVVGFNRREIPEALRSRAAQWVEAFLQLVSGRSQGNSPTVAFARAALAEAGVEDAGKQGAFIRLFNEHRAFTPELLKALEAEGSFTPEQIAELHSSFQLAELTRGDFSVVGLLKRTEQIHRPEQIRSLAKKSVTEWVELVRSGHAAGEITLPISFASANPNASAGEAKPDAAEVYGQSLERQFREAFPTAAFSGGLTRAIQSGEVRGLRQPEQLSRFLERHESFELLRTPIDEFLDRGADSTVAPIAGDKVFRQELKAVQRVFKLAPDFSATQELLADGLRSAQQVYRVGQSEFVRDYASRSGFTEAGARLAWNRAANTHAAVLTVVTDLKSLDAQALPQALKSAPAPLGNFPNWNNLFQSGDLCECEQCRSVLSPAAYFADLLMFLKDRKSTLPAKSVKDILFARRPDLGYLELNCGNALTPMPYVDTVCEVLEDVVAAGKNDLALAGFTAMPVDHVAAHAAVAAAFAAESIDLGDDFTVRQVTATDPDRWVVHAESVTYLLKKKGTPDFFAEILRNTKASADELRAFPQYVNAEAYKALRGVKCPLTLPFDLFAEEIRAAFQKSNLQRWDLMRALRGAAAPNNATDGEIACEYFGISVDAAAPFDERRLVLLADTTVGGQQAVWGESGAGWLGLVGNVRNFLRKTSLEYEELLALLDLKFINPGGALHIHHLDASCDTDRKVIEILDAPRLDAIHRFLRLWRKLTGWRMWELDLVIADPAIGNGTLDEAFLINLFHFSRLKKRLGDKVTVEQVFALFGNLNTTTTFTALYDKRADAHYQGLFLNKRVVDPLDAAFQLDQVTLDLPAGQTLTAHHPVLLAALRVREADLNVLKGLTKASDGLAYINDDLTLANLSFLWRHAWLSKSLQLKSDEWRTALKLLQHDIERFATPQAAWQFVEQIDQLRALGLSVDELNWLLAADTSAKAAVRETDTSRFFTALRKDLQTIQAQLDPAQYEFLTATPPSDSERLAGLLLTLVQKLGRDEAGAQQFIAALRDEIVQEKIVGTLPSGFNFPAAITGAPNEIAIRYEPMLRFTGAMSAAQCTILLNDATLAAVTGKPGYQQAIADLFERPGSARVSDLPTSFTFPATITGAPNNIPIRYEPVLRLTGVLTTAQKNTLLTSAILAPVTGIGAYKEAIEEFFATPRLAFKFFEPIFTAPLRDLPAAVDFRLLPDAALALRISYDSERRLLRLSGLLSSDEKVALDALSADADYRNAVNSIASQPASIAPPDERIWLLDADLKFPLRDLDTPAKDNLPANLALAVTKALAYLSKTSSQQAVVTQVSAQLELTEAVAQRLMTAYAILPDTLLKHFSEVLPTTSGVVDYATLQTTFDGWFWASRLAKLLKKWALSLNEWERLDELTAPSKLLDPQTLPINSLAAIASVEELVRTSRLLRLHGSLPEPGITLLEVLQKLNAGSYAALADFALDVQGVNDAWLASEVEALIAAVDAAYPADYLLAETWERMRRAFDFGNQLNAGVGTVKTFAAAAMTLTHSSTLRGLLRSQLGTEAALQLITEIQDGLRERKRDALCAWLLAQPMPADAPSGKWENTNDLYAYYLLDVQMCSCQLTSRLVQGSGSVQLFVQRCLMGLEPHVKVEMDGDFGDTAWRWWKWMSKYRVWEANRKVFLWPENWIEPELKIDRSAFFRDLENELLQNEVNPLTVETAYSNYLEKLDGVAQLEIAGFYQEDDADETILHVLGRTHNTEPHLYYYRRFDYRQWSAWEKVELDIKGDYLIPAVINKRLFLFWPVFTEVPDESGNSSVAVPKGGEPSADLPKTRKTLRMQMAVSDYRQGAWTPSRVSTDFEGGLQSHDVEIHKTHYTFHAIDKSTIDGTFTLQHRGHSVDNNGGILDWQNFLLAAMIGAFDVTGCKGVPVRIDREYAEEFVHAIRPQRAATGGGKYAYDTILAKWREQPVRDDAPQNDLTLVNQFPGLEPLLHAPVLMQTPDLFNYTPPWHLSYFDRLMLDGNYAVRTGYRYMGRVLGTWLPFFYNDKRRTFFVLPSLGVPADRATGQPAVRKYYPEIKRDIRLWESYFEGLVLGWLGTIDLTTWPLALRDAVSQTLASRFPDVAPPPYTDEQLKALMLRSLMRFFHYYLGIWSLGFFQFRQFHFRNFYHPFVCDFLKLVDNPLKGIPALMSRETQLRDTGFSFNQTYQPTVWVVEPGKEKLYPREMVDFTPDGAYSIYNWELFFHAPLLIANSLSRNQRFAEARDWYHFIFNPIGRESAKPGASAVSKYWITKPFFETTDLQYVQQRIENIMRLLAGDTGAPGYSAQALKDLEDQVRDWRTHPFEPHRIASYRTVAYQKTVVMKYLDNLITWGDYLFRQDSMESINEATQLYILAAELLGPAPKRMPPQVRPPLETFNELEDSFGVFSNALVEVENLIPPLGGDAPDGADAAPLPVLYFCIPHNETLLGYWSTVADRLYKIRHCMNIEGVVRQLALFEPPIDPALLVKAVAGGLDIGSALAGLNAPLPLYRFSVLLQKANEVCADVRSLGAELLAALEKKDAESLALLRQTHEIRALEAVKSVREQQIAEASSTLEGLKKTHEQVTIRRDYYQSIEKISAAENLHQRKLEEALVAQQISQAINIAASVAHVVPSFDIGAAGVGGSPRAGVSFGGPNVGSALQAAAGAFSFWANVETYNANKASINAGHERRWSDWKLQEQLASKELEQLDKSIAAAEVRLAIAGKELENQKLLIENARSLDDFMRSKYTNQELYQWQVSQISGVYFQCYRLVYDLATRAERCFRFELGLADSSFISFGYWDSLKKGLLSGERMQYDLRRLESAWMERNRREFELTKHISLSLLDPLALLKLRETGRCFISLPEEIFDLDYPGHYFRRIKSVSLTLPCVVGPYTTANCTLRLLKNSIRTSASIGSGYARNVDDQGMPADDDRFIESNIPVKAIAASNAQNDSGMFELNFRDERYLPFEGAGALSDWSLELFSDLPANNPDPTKPDFGRPLRQFDYETISDAILHVKYCAREDAGPFKNAAIAHLREYLARDEAVSSLRMLDLRREFPNAWHTFLNPTNPANGNVLELEMAPRLFRTLDMGKTLKVNKLWLLARCTNAGGYAAVLTAPAPAAPVAANLVRLNVYGELHFAQKDVVDLELAPTGPPATWQLKVSPPHPGLLQKDPVTQTSEVEDVYLVLGYEWRVGGGT</sequence>
<accession>A0AAN1JC28</accession>
<protein>
    <recommendedName>
        <fullName evidence="9">Virulence plasmid A protein</fullName>
    </recommendedName>
</protein>
<gene>
    <name evidence="5" type="ORF">C2L64_23430</name>
    <name evidence="6" type="ORF">WQE_36315</name>
</gene>
<dbReference type="KEGG" id="phs:C2L64_23430"/>
<dbReference type="Pfam" id="PF18413">
    <property type="entry name" value="Neuraminidase"/>
    <property type="match status" value="1"/>
</dbReference>
<evidence type="ECO:0000259" key="3">
    <source>
        <dbReference type="Pfam" id="PF18413"/>
    </source>
</evidence>
<evidence type="ECO:0008006" key="9">
    <source>
        <dbReference type="Google" id="ProtNLM"/>
    </source>
</evidence>
<name>A0AAN1JC28_9BURK</name>
<evidence type="ECO:0000259" key="2">
    <source>
        <dbReference type="Pfam" id="PF18276"/>
    </source>
</evidence>
<proteinExistence type="predicted"/>
<feature type="domain" description="Tc toxin complex TcA C-terminal TcB-binding" evidence="2">
    <location>
        <begin position="3003"/>
        <end position="3310"/>
    </location>
</feature>
<dbReference type="Proteomes" id="UP000004980">
    <property type="component" value="Unassembled WGS sequence"/>
</dbReference>
<organism evidence="5 8">
    <name type="scientific">Paraburkholderia hospita</name>
    <dbReference type="NCBI Taxonomy" id="169430"/>
    <lineage>
        <taxon>Bacteria</taxon>
        <taxon>Pseudomonadati</taxon>
        <taxon>Pseudomonadota</taxon>
        <taxon>Betaproteobacteria</taxon>
        <taxon>Burkholderiales</taxon>
        <taxon>Burkholderiaceae</taxon>
        <taxon>Paraburkholderia</taxon>
    </lineage>
</organism>
<dbReference type="Pfam" id="PF18276">
    <property type="entry name" value="TcA_TcB_BD"/>
    <property type="match status" value="1"/>
</dbReference>
<dbReference type="InterPro" id="IPR046839">
    <property type="entry name" value="ABC_toxin_N"/>
</dbReference>
<evidence type="ECO:0000313" key="8">
    <source>
        <dbReference type="Proteomes" id="UP000236649"/>
    </source>
</evidence>
<dbReference type="Gene3D" id="1.10.101.10">
    <property type="entry name" value="PGBD-like superfamily/PGBD"/>
    <property type="match status" value="1"/>
</dbReference>
<dbReference type="EMBL" id="AKAU01000213">
    <property type="protein sequence ID" value="EIM95999.1"/>
    <property type="molecule type" value="Genomic_DNA"/>
</dbReference>
<evidence type="ECO:0000313" key="5">
    <source>
        <dbReference type="EMBL" id="AUT71248.1"/>
    </source>
</evidence>
<dbReference type="InterPro" id="IPR041079">
    <property type="entry name" value="Neuraminidase-like"/>
</dbReference>
<reference evidence="5 8" key="2">
    <citation type="submission" date="2018-01" db="EMBL/GenBank/DDBJ databases">
        <title>Species boundaries and ecological features among Paraburkholderia terrae DSMZ17804T, P. hospita DSMZ17164T and P. caribensis DSMZ13236T.</title>
        <authorList>
            <person name="Pratama A.A."/>
        </authorList>
    </citation>
    <scope>NUCLEOTIDE SEQUENCE [LARGE SCALE GENOMIC DNA]</scope>
    <source>
        <strain evidence="5 8">DSM 17164</strain>
    </source>
</reference>
<dbReference type="GeneID" id="55531267"/>
<reference evidence="6 7" key="1">
    <citation type="journal article" date="2012" name="J. Bacteriol.">
        <title>Draft Genome Sequence of the Soil Bacterium Burkholderia terrae Strain BS001, Which Interacts with Fungal Surface Structures.</title>
        <authorList>
            <person name="Nazir R."/>
            <person name="Hansen M.A."/>
            <person name="Sorensen S."/>
            <person name="van Elsas J.D."/>
        </authorList>
    </citation>
    <scope>NUCLEOTIDE SEQUENCE [LARGE SCALE GENOMIC DNA]</scope>
    <source>
        <strain evidence="6 7">BS001</strain>
    </source>
</reference>
<feature type="domain" description="ABC toxin N-terminal" evidence="4">
    <location>
        <begin position="1846"/>
        <end position="1976"/>
    </location>
</feature>
<evidence type="ECO:0000259" key="4">
    <source>
        <dbReference type="Pfam" id="PF20220"/>
    </source>
</evidence>
<evidence type="ECO:0000256" key="1">
    <source>
        <dbReference type="SAM" id="Coils"/>
    </source>
</evidence>
<feature type="coiled-coil region" evidence="1">
    <location>
        <begin position="2991"/>
        <end position="3018"/>
    </location>
</feature>
<keyword evidence="7" id="KW-1185">Reference proteome</keyword>
<dbReference type="Proteomes" id="UP000236649">
    <property type="component" value="Chromosome 2"/>
</dbReference>
<evidence type="ECO:0000313" key="7">
    <source>
        <dbReference type="Proteomes" id="UP000004980"/>
    </source>
</evidence>